<name>A0A2S9XTB9_9BACT</name>
<gene>
    <name evidence="2" type="ORF">ENSA7_69310</name>
</gene>
<evidence type="ECO:0000256" key="1">
    <source>
        <dbReference type="SAM" id="MobiDB-lite"/>
    </source>
</evidence>
<feature type="compositionally biased region" description="Basic and acidic residues" evidence="1">
    <location>
        <begin position="41"/>
        <end position="51"/>
    </location>
</feature>
<proteinExistence type="predicted"/>
<dbReference type="AlphaFoldDB" id="A0A2S9XTB9"/>
<feature type="compositionally biased region" description="Acidic residues" evidence="1">
    <location>
        <begin position="52"/>
        <end position="70"/>
    </location>
</feature>
<dbReference type="EMBL" id="PVNL01000135">
    <property type="protein sequence ID" value="PRP96117.1"/>
    <property type="molecule type" value="Genomic_DNA"/>
</dbReference>
<evidence type="ECO:0000313" key="3">
    <source>
        <dbReference type="Proteomes" id="UP000238823"/>
    </source>
</evidence>
<feature type="compositionally biased region" description="Low complexity" evidence="1">
    <location>
        <begin position="29"/>
        <end position="38"/>
    </location>
</feature>
<evidence type="ECO:0000313" key="2">
    <source>
        <dbReference type="EMBL" id="PRP96117.1"/>
    </source>
</evidence>
<reference evidence="2 3" key="1">
    <citation type="submission" date="2018-03" db="EMBL/GenBank/DDBJ databases">
        <title>Draft Genome Sequences of the Obligatory Marine Myxobacteria Enhygromyxa salina SWB007.</title>
        <authorList>
            <person name="Poehlein A."/>
            <person name="Moghaddam J.A."/>
            <person name="Harms H."/>
            <person name="Alanjari M."/>
            <person name="Koenig G.M."/>
            <person name="Daniel R."/>
            <person name="Schaeberle T.F."/>
        </authorList>
    </citation>
    <scope>NUCLEOTIDE SEQUENCE [LARGE SCALE GENOMIC DNA]</scope>
    <source>
        <strain evidence="2 3">SWB007</strain>
    </source>
</reference>
<feature type="region of interest" description="Disordered" evidence="1">
    <location>
        <begin position="29"/>
        <end position="72"/>
    </location>
</feature>
<accession>A0A2S9XTB9</accession>
<comment type="caution">
    <text evidence="2">The sequence shown here is derived from an EMBL/GenBank/DDBJ whole genome shotgun (WGS) entry which is preliminary data.</text>
</comment>
<sequence>MTQRRRLARVLAVLLGVVLWWPAAHRVISQSQQSSVSSNDEDPRPNGKLEQSDDVPSESSEGGDTELEDGSLDHVAFVSPLRASRTTATRLAMLQHALPRLNAGYDGLERERGPPIG</sequence>
<dbReference type="Proteomes" id="UP000238823">
    <property type="component" value="Unassembled WGS sequence"/>
</dbReference>
<organism evidence="2 3">
    <name type="scientific">Enhygromyxa salina</name>
    <dbReference type="NCBI Taxonomy" id="215803"/>
    <lineage>
        <taxon>Bacteria</taxon>
        <taxon>Pseudomonadati</taxon>
        <taxon>Myxococcota</taxon>
        <taxon>Polyangia</taxon>
        <taxon>Nannocystales</taxon>
        <taxon>Nannocystaceae</taxon>
        <taxon>Enhygromyxa</taxon>
    </lineage>
</organism>
<protein>
    <submittedName>
        <fullName evidence="2">Uncharacterized protein</fullName>
    </submittedName>
</protein>